<evidence type="ECO:0000313" key="2">
    <source>
        <dbReference type="Proteomes" id="UP000646548"/>
    </source>
</evidence>
<organism evidence="1 2">
    <name type="scientific">Oryzias melastigma</name>
    <name type="common">Marine medaka</name>
    <dbReference type="NCBI Taxonomy" id="30732"/>
    <lineage>
        <taxon>Eukaryota</taxon>
        <taxon>Metazoa</taxon>
        <taxon>Chordata</taxon>
        <taxon>Craniata</taxon>
        <taxon>Vertebrata</taxon>
        <taxon>Euteleostomi</taxon>
        <taxon>Actinopterygii</taxon>
        <taxon>Neopterygii</taxon>
        <taxon>Teleostei</taxon>
        <taxon>Neoteleostei</taxon>
        <taxon>Acanthomorphata</taxon>
        <taxon>Ovalentaria</taxon>
        <taxon>Atherinomorphae</taxon>
        <taxon>Beloniformes</taxon>
        <taxon>Adrianichthyidae</taxon>
        <taxon>Oryziinae</taxon>
        <taxon>Oryzias</taxon>
    </lineage>
</organism>
<protein>
    <submittedName>
        <fullName evidence="1">Uncharacterized protein</fullName>
    </submittedName>
</protein>
<dbReference type="EMBL" id="WKFB01000302">
    <property type="protein sequence ID" value="KAF6727501.1"/>
    <property type="molecule type" value="Genomic_DNA"/>
</dbReference>
<dbReference type="Proteomes" id="UP000646548">
    <property type="component" value="Unassembled WGS sequence"/>
</dbReference>
<proteinExistence type="predicted"/>
<evidence type="ECO:0000313" key="1">
    <source>
        <dbReference type="EMBL" id="KAF6727501.1"/>
    </source>
</evidence>
<sequence length="139" mass="15929">MDGRSCFLTTKEGQNVQVMKDSTSLKLYLDDRQDPTRWFIQKKDKQRLTLCAKNEGRFYVLMADSSELSLKSVPSINPVDLPPDEDCQCEITNCDKGNFYALKFIKPGKFLSTKNSKLGQEIVLTENEPEYLHITDVEL</sequence>
<name>A0A834FAW5_ORYME</name>
<reference evidence="1" key="1">
    <citation type="journal article" name="BMC Genomics">
        <title>Long-read sequencing and de novo genome assembly of marine medaka (Oryzias melastigma).</title>
        <authorList>
            <person name="Liang P."/>
            <person name="Saqib H.S.A."/>
            <person name="Ni X."/>
            <person name="Shen Y."/>
        </authorList>
    </citation>
    <scope>NUCLEOTIDE SEQUENCE</scope>
    <source>
        <strain evidence="1">Bigg-433</strain>
    </source>
</reference>
<accession>A0A834FAW5</accession>
<gene>
    <name evidence="1" type="ORF">FQA47_005542</name>
</gene>
<comment type="caution">
    <text evidence="1">The sequence shown here is derived from an EMBL/GenBank/DDBJ whole genome shotgun (WGS) entry which is preliminary data.</text>
</comment>
<dbReference type="AlphaFoldDB" id="A0A834FAW5"/>